<dbReference type="OrthoDB" id="3419910at2"/>
<dbReference type="AlphaFoldDB" id="A0A100JII5"/>
<organism evidence="3 4">
    <name type="scientific">Streptomyces scabiei</name>
    <dbReference type="NCBI Taxonomy" id="1930"/>
    <lineage>
        <taxon>Bacteria</taxon>
        <taxon>Bacillati</taxon>
        <taxon>Actinomycetota</taxon>
        <taxon>Actinomycetes</taxon>
        <taxon>Kitasatosporales</taxon>
        <taxon>Streptomycetaceae</taxon>
        <taxon>Streptomyces</taxon>
    </lineage>
</organism>
<feature type="compositionally biased region" description="Basic and acidic residues" evidence="1">
    <location>
        <begin position="31"/>
        <end position="58"/>
    </location>
</feature>
<proteinExistence type="predicted"/>
<reference evidence="4" key="3">
    <citation type="submission" date="2016-02" db="EMBL/GenBank/DDBJ databases">
        <title>Draft genome of pathogenic Streptomyces sp. in Japan.</title>
        <authorList>
            <person name="Tomihama T."/>
            <person name="Ikenaga M."/>
            <person name="Sakai M."/>
            <person name="Okubo T."/>
            <person name="Ikeda S."/>
        </authorList>
    </citation>
    <scope>NUCLEOTIDE SEQUENCE [LARGE SCALE GENOMIC DNA]</scope>
    <source>
        <strain evidence="4">S58</strain>
    </source>
</reference>
<evidence type="ECO:0000313" key="3">
    <source>
        <dbReference type="EMBL" id="GAQ60057.1"/>
    </source>
</evidence>
<dbReference type="Proteomes" id="UP000067448">
    <property type="component" value="Unassembled WGS sequence"/>
</dbReference>
<feature type="region of interest" description="Disordered" evidence="1">
    <location>
        <begin position="326"/>
        <end position="366"/>
    </location>
</feature>
<feature type="compositionally biased region" description="Low complexity" evidence="1">
    <location>
        <begin position="101"/>
        <end position="111"/>
    </location>
</feature>
<accession>A0A100JII5</accession>
<evidence type="ECO:0000256" key="1">
    <source>
        <dbReference type="SAM" id="MobiDB-lite"/>
    </source>
</evidence>
<name>A0A100JII5_STRSC</name>
<sequence length="366" mass="39570">MGAGREPDGSSRSDEEWDQFLRESVAGAADSPKEPSARARDVANRLRAEPSRQPEGWRTHTPAQPERRTRWYVVGLLASSVLLVVALAPGRTVDLFAGGDADSSPAAAESARPTQAPPTEAAQRPTMDEPFRGSPAAAWASGSAGITVPKAKAVGWMSAAEVERALARSRDFLVESSLDRGVLRGERPKTAIALINPHQKDVQDFLDTAFRSPSEDNDPLFLFSRFRSSRTRLVGDVVKTRGRLSYREGERGALQVTADVTFVYPVTRAHPSGDDEVVRTIVRRELVLNWDDPDKVITKPGTFSIVSYTYDVTNGGCGAATGYFTPPFGSDRRTDETGTEVDPYDRSVPVGSAGSSEEECGAATRS</sequence>
<protein>
    <submittedName>
        <fullName evidence="3">Uncharacterized protein</fullName>
    </submittedName>
</protein>
<reference evidence="3 4" key="2">
    <citation type="journal article" date="2016" name="Genome Announc.">
        <title>Draft Genome Sequences of Streptomyces scabiei S58, Streptomyces turgidiscabies T45, and Streptomyces acidiscabies a10, the Pathogens of Potato Common Scab, Isolated in Japan.</title>
        <authorList>
            <person name="Tomihama T."/>
            <person name="Nishi Y."/>
            <person name="Sakai M."/>
            <person name="Ikenaga M."/>
            <person name="Okubo T."/>
            <person name="Ikeda S."/>
        </authorList>
    </citation>
    <scope>NUCLEOTIDE SEQUENCE [LARGE SCALE GENOMIC DNA]</scope>
    <source>
        <strain evidence="3 4">S58</strain>
    </source>
</reference>
<keyword evidence="2" id="KW-1133">Transmembrane helix</keyword>
<dbReference type="EMBL" id="BCMM01000001">
    <property type="protein sequence ID" value="GAQ60057.1"/>
    <property type="molecule type" value="Genomic_DNA"/>
</dbReference>
<dbReference type="RefSeq" id="WP_059078196.1">
    <property type="nucleotide sequence ID" value="NZ_BCMM01000001.1"/>
</dbReference>
<evidence type="ECO:0000256" key="2">
    <source>
        <dbReference type="SAM" id="Phobius"/>
    </source>
</evidence>
<evidence type="ECO:0000313" key="4">
    <source>
        <dbReference type="Proteomes" id="UP000067448"/>
    </source>
</evidence>
<comment type="caution">
    <text evidence="3">The sequence shown here is derived from an EMBL/GenBank/DDBJ whole genome shotgun (WGS) entry which is preliminary data.</text>
</comment>
<reference evidence="4" key="1">
    <citation type="submission" date="2015-11" db="EMBL/GenBank/DDBJ databases">
        <authorList>
            <consortium name="Cross-ministerial Strategic Innovation Promotion Program (SIP) consortium"/>
            <person name="Tomihama T."/>
            <person name="Ikenaga M."/>
            <person name="Sakai M."/>
            <person name="Okubo T."/>
            <person name="Ikeda S."/>
        </authorList>
    </citation>
    <scope>NUCLEOTIDE SEQUENCE [LARGE SCALE GENOMIC DNA]</scope>
    <source>
        <strain evidence="4">S58</strain>
    </source>
</reference>
<keyword evidence="2" id="KW-0472">Membrane</keyword>
<feature type="transmembrane region" description="Helical" evidence="2">
    <location>
        <begin position="71"/>
        <end position="88"/>
    </location>
</feature>
<feature type="region of interest" description="Disordered" evidence="1">
    <location>
        <begin position="25"/>
        <end position="63"/>
    </location>
</feature>
<feature type="region of interest" description="Disordered" evidence="1">
    <location>
        <begin position="101"/>
        <end position="139"/>
    </location>
</feature>
<gene>
    <name evidence="3" type="ORF">SsS58_00396</name>
</gene>
<keyword evidence="2" id="KW-0812">Transmembrane</keyword>